<dbReference type="SUPFAM" id="SSF56281">
    <property type="entry name" value="Metallo-hydrolase/oxidoreductase"/>
    <property type="match status" value="1"/>
</dbReference>
<dbReference type="PANTHER" id="PTHR30619:SF1">
    <property type="entry name" value="RECOMBINATION PROTEIN 2"/>
    <property type="match status" value="1"/>
</dbReference>
<sequence length="409" mass="44769">MALPIQVHLLPARNGDCLLISAGPALHLLLDTGFKSTYTEFLKPLLQSLAADGQQLSHCIITHIDEDHIAGAVEGLFPDNQDADQPQVIPINQVWHNSYRHLALQTGPVAENLPPADRAILRSLVSRGAAVLASGQPRSLRPISGSQGSVLGGLLLKYHYAWNTDADRGAIVAPLTVQLAPEVRCQVLSPVAAGLRRLAGSWERELTKLGFTSQLRSGSLFDDAYEFWQLAEKTNSATITQPIAASTHASPILYRQTPFKEDTSPTNGSSIAMLLEADGRRILLLGDAHPSVILQELRRLLAAEASPWWFDCIKLSHHGSFANNSPELLQATDSDCYLFSTNGGKHHHPNPATLAWIVTRPLTRPGQLRKICCNYPTPTVQLFDRVDWQTHYHYTLSIAPDGQPLVVSL</sequence>
<reference evidence="2 3" key="1">
    <citation type="submission" date="2020-11" db="EMBL/GenBank/DDBJ databases">
        <authorList>
            <person name="Kim M.K."/>
        </authorList>
    </citation>
    <scope>NUCLEOTIDE SEQUENCE [LARGE SCALE GENOMIC DNA]</scope>
    <source>
        <strain evidence="2 3">BT662</strain>
    </source>
</reference>
<dbReference type="Pfam" id="PF00753">
    <property type="entry name" value="Lactamase_B"/>
    <property type="match status" value="1"/>
</dbReference>
<dbReference type="EMBL" id="JADQDM010000003">
    <property type="protein sequence ID" value="MBF9221379.1"/>
    <property type="molecule type" value="Genomic_DNA"/>
</dbReference>
<proteinExistence type="predicted"/>
<keyword evidence="3" id="KW-1185">Reference proteome</keyword>
<accession>A0ABS0I358</accession>
<dbReference type="Proteomes" id="UP000618931">
    <property type="component" value="Unassembled WGS sequence"/>
</dbReference>
<evidence type="ECO:0000313" key="3">
    <source>
        <dbReference type="Proteomes" id="UP000618931"/>
    </source>
</evidence>
<dbReference type="RefSeq" id="WP_196292825.1">
    <property type="nucleotide sequence ID" value="NZ_JADQDM010000003.1"/>
</dbReference>
<dbReference type="Gene3D" id="3.60.15.10">
    <property type="entry name" value="Ribonuclease Z/Hydroxyacylglutathione hydrolase-like"/>
    <property type="match status" value="1"/>
</dbReference>
<dbReference type="InterPro" id="IPR001279">
    <property type="entry name" value="Metallo-B-lactamas"/>
</dbReference>
<comment type="caution">
    <text evidence="2">The sequence shown here is derived from an EMBL/GenBank/DDBJ whole genome shotgun (WGS) entry which is preliminary data.</text>
</comment>
<feature type="domain" description="Metallo-beta-lactamase" evidence="1">
    <location>
        <begin position="12"/>
        <end position="73"/>
    </location>
</feature>
<protein>
    <submittedName>
        <fullName evidence="2">MBL fold metallo-hydrolase</fullName>
    </submittedName>
</protein>
<name>A0ABS0I358_9BACT</name>
<evidence type="ECO:0000259" key="1">
    <source>
        <dbReference type="Pfam" id="PF00753"/>
    </source>
</evidence>
<dbReference type="InterPro" id="IPR052159">
    <property type="entry name" value="Competence_DNA_uptake"/>
</dbReference>
<organism evidence="2 3">
    <name type="scientific">Hymenobacter ruricola</name>
    <dbReference type="NCBI Taxonomy" id="2791023"/>
    <lineage>
        <taxon>Bacteria</taxon>
        <taxon>Pseudomonadati</taxon>
        <taxon>Bacteroidota</taxon>
        <taxon>Cytophagia</taxon>
        <taxon>Cytophagales</taxon>
        <taxon>Hymenobacteraceae</taxon>
        <taxon>Hymenobacter</taxon>
    </lineage>
</organism>
<dbReference type="PANTHER" id="PTHR30619">
    <property type="entry name" value="DNA INTERNALIZATION/COMPETENCE PROTEIN COMEC/REC2"/>
    <property type="match status" value="1"/>
</dbReference>
<dbReference type="InterPro" id="IPR036866">
    <property type="entry name" value="RibonucZ/Hydroxyglut_hydro"/>
</dbReference>
<evidence type="ECO:0000313" key="2">
    <source>
        <dbReference type="EMBL" id="MBF9221379.1"/>
    </source>
</evidence>
<gene>
    <name evidence="2" type="ORF">I2H31_09705</name>
</gene>